<reference evidence="2 3" key="1">
    <citation type="journal article" date="2019" name="Genome Biol. Evol.">
        <title>Day and night: Metabolic profiles and evolutionary relationships of six axenic non-marine cyanobacteria.</title>
        <authorList>
            <person name="Will S.E."/>
            <person name="Henke P."/>
            <person name="Boedeker C."/>
            <person name="Huang S."/>
            <person name="Brinkmann H."/>
            <person name="Rohde M."/>
            <person name="Jarek M."/>
            <person name="Friedl T."/>
            <person name="Seufert S."/>
            <person name="Schumacher M."/>
            <person name="Overmann J."/>
            <person name="Neumann-Schaal M."/>
            <person name="Petersen J."/>
        </authorList>
    </citation>
    <scope>NUCLEOTIDE SEQUENCE [LARGE SCALE GENOMIC DNA]</scope>
    <source>
        <strain evidence="2 3">PCC 6912</strain>
    </source>
</reference>
<proteinExistence type="predicted"/>
<dbReference type="EMBL" id="RSCJ01000001">
    <property type="protein sequence ID" value="RUR86677.1"/>
    <property type="molecule type" value="Genomic_DNA"/>
</dbReference>
<feature type="region of interest" description="Disordered" evidence="1">
    <location>
        <begin position="183"/>
        <end position="241"/>
    </location>
</feature>
<organism evidence="2 3">
    <name type="scientific">Chlorogloeopsis fritschii PCC 6912</name>
    <dbReference type="NCBI Taxonomy" id="211165"/>
    <lineage>
        <taxon>Bacteria</taxon>
        <taxon>Bacillati</taxon>
        <taxon>Cyanobacteriota</taxon>
        <taxon>Cyanophyceae</taxon>
        <taxon>Nostocales</taxon>
        <taxon>Chlorogloeopsidaceae</taxon>
        <taxon>Chlorogloeopsis</taxon>
    </lineage>
</organism>
<evidence type="ECO:0008006" key="4">
    <source>
        <dbReference type="Google" id="ProtNLM"/>
    </source>
</evidence>
<comment type="caution">
    <text evidence="2">The sequence shown here is derived from an EMBL/GenBank/DDBJ whole genome shotgun (WGS) entry which is preliminary data.</text>
</comment>
<protein>
    <recommendedName>
        <fullName evidence="4">DnaD domain-containing protein</fullName>
    </recommendedName>
</protein>
<sequence>MGQNTVAKSAEGYMRREHNLAVLPHVDNAMFTPTLGTSADLAIALLIHYSFDLSGYGAAELVERWQNQYPDGWLHLAVIEALYQGRYKAISVQQILTLWQRRDQPSFHFNMEFERLICGKFPENLTSFANPSLNPAHLHEQRYQASSSPQLPSYKKYPSEHLQMQKPHYGNVSSTLKLPTPLPPIYPSLSSDRQETKLLPPAVNHPPIEQFTPHTSDRSASFTEKLKAIAQEENQDENSLE</sequence>
<gene>
    <name evidence="2" type="ORF">PCC6912_01200</name>
</gene>
<accession>A0A3S1FV90</accession>
<evidence type="ECO:0000313" key="3">
    <source>
        <dbReference type="Proteomes" id="UP000268857"/>
    </source>
</evidence>
<dbReference type="Proteomes" id="UP000268857">
    <property type="component" value="Unassembled WGS sequence"/>
</dbReference>
<dbReference type="AlphaFoldDB" id="A0A3S1FV90"/>
<dbReference type="STRING" id="211165.GCA_000317285_05030"/>
<keyword evidence="3" id="KW-1185">Reference proteome</keyword>
<evidence type="ECO:0000313" key="2">
    <source>
        <dbReference type="EMBL" id="RUR86677.1"/>
    </source>
</evidence>
<feature type="compositionally biased region" description="Polar residues" evidence="1">
    <location>
        <begin position="212"/>
        <end position="222"/>
    </location>
</feature>
<name>A0A3S1FV90_CHLFR</name>
<evidence type="ECO:0000256" key="1">
    <source>
        <dbReference type="SAM" id="MobiDB-lite"/>
    </source>
</evidence>